<feature type="chain" id="PRO_5043019415" evidence="1">
    <location>
        <begin position="21"/>
        <end position="157"/>
    </location>
</feature>
<dbReference type="AlphaFoldDB" id="A0AAN6SPI7"/>
<evidence type="ECO:0000256" key="1">
    <source>
        <dbReference type="SAM" id="SignalP"/>
    </source>
</evidence>
<proteinExistence type="predicted"/>
<keyword evidence="1" id="KW-0732">Signal</keyword>
<dbReference type="Proteomes" id="UP001303115">
    <property type="component" value="Unassembled WGS sequence"/>
</dbReference>
<keyword evidence="3" id="KW-1185">Reference proteome</keyword>
<gene>
    <name evidence="2" type="ORF">C8A01DRAFT_38548</name>
</gene>
<reference evidence="3" key="1">
    <citation type="journal article" date="2023" name="Mol. Phylogenet. Evol.">
        <title>Genome-scale phylogeny and comparative genomics of the fungal order Sordariales.</title>
        <authorList>
            <person name="Hensen N."/>
            <person name="Bonometti L."/>
            <person name="Westerberg I."/>
            <person name="Brannstrom I.O."/>
            <person name="Guillou S."/>
            <person name="Cros-Aarteil S."/>
            <person name="Calhoun S."/>
            <person name="Haridas S."/>
            <person name="Kuo A."/>
            <person name="Mondo S."/>
            <person name="Pangilinan J."/>
            <person name="Riley R."/>
            <person name="LaButti K."/>
            <person name="Andreopoulos B."/>
            <person name="Lipzen A."/>
            <person name="Chen C."/>
            <person name="Yan M."/>
            <person name="Daum C."/>
            <person name="Ng V."/>
            <person name="Clum A."/>
            <person name="Steindorff A."/>
            <person name="Ohm R.A."/>
            <person name="Martin F."/>
            <person name="Silar P."/>
            <person name="Natvig D.O."/>
            <person name="Lalanne C."/>
            <person name="Gautier V."/>
            <person name="Ament-Velasquez S.L."/>
            <person name="Kruys A."/>
            <person name="Hutchinson M.I."/>
            <person name="Powell A.J."/>
            <person name="Barry K."/>
            <person name="Miller A.N."/>
            <person name="Grigoriev I.V."/>
            <person name="Debuchy R."/>
            <person name="Gladieux P."/>
            <person name="Hiltunen Thoren M."/>
            <person name="Johannesson H."/>
        </authorList>
    </citation>
    <scope>NUCLEOTIDE SEQUENCE [LARGE SCALE GENOMIC DNA]</scope>
    <source>
        <strain evidence="3">CBS 284.82</strain>
    </source>
</reference>
<name>A0AAN6SPI7_9PEZI</name>
<feature type="signal peptide" evidence="1">
    <location>
        <begin position="1"/>
        <end position="20"/>
    </location>
</feature>
<sequence>MHFPSLVLSAAALLARGTSGYYLLKSTHDALSEYGFAKIRFGPDDAVGGFYHGEGNPYADIRLSNIQDGAMTSFVLRKVDDGVWSLMSRLGISAKPDDITGPFEIDADTRFVYKGEGGGVWNVCESMTNYDLLLSVKPIEIQGCIGNVTLEATWVDY</sequence>
<organism evidence="2 3">
    <name type="scientific">Parachaetomium inaequale</name>
    <dbReference type="NCBI Taxonomy" id="2588326"/>
    <lineage>
        <taxon>Eukaryota</taxon>
        <taxon>Fungi</taxon>
        <taxon>Dikarya</taxon>
        <taxon>Ascomycota</taxon>
        <taxon>Pezizomycotina</taxon>
        <taxon>Sordariomycetes</taxon>
        <taxon>Sordariomycetidae</taxon>
        <taxon>Sordariales</taxon>
        <taxon>Chaetomiaceae</taxon>
        <taxon>Parachaetomium</taxon>
    </lineage>
</organism>
<dbReference type="EMBL" id="MU854459">
    <property type="protein sequence ID" value="KAK4034977.1"/>
    <property type="molecule type" value="Genomic_DNA"/>
</dbReference>
<comment type="caution">
    <text evidence="2">The sequence shown here is derived from an EMBL/GenBank/DDBJ whole genome shotgun (WGS) entry which is preliminary data.</text>
</comment>
<protein>
    <submittedName>
        <fullName evidence="2">Uncharacterized protein</fullName>
    </submittedName>
</protein>
<evidence type="ECO:0000313" key="3">
    <source>
        <dbReference type="Proteomes" id="UP001303115"/>
    </source>
</evidence>
<accession>A0AAN6SPI7</accession>
<evidence type="ECO:0000313" key="2">
    <source>
        <dbReference type="EMBL" id="KAK4034977.1"/>
    </source>
</evidence>